<feature type="transmembrane region" description="Helical" evidence="7">
    <location>
        <begin position="272"/>
        <end position="291"/>
    </location>
</feature>
<dbReference type="InterPro" id="IPR003439">
    <property type="entry name" value="ABC_transporter-like_ATP-bd"/>
</dbReference>
<evidence type="ECO:0000313" key="9">
    <source>
        <dbReference type="EMBL" id="KAF6019163.1"/>
    </source>
</evidence>
<dbReference type="SUPFAM" id="SSF52540">
    <property type="entry name" value="P-loop containing nucleoside triphosphate hydrolases"/>
    <property type="match status" value="2"/>
</dbReference>
<keyword evidence="4" id="KW-0067">ATP-binding</keyword>
<feature type="transmembrane region" description="Helical" evidence="7">
    <location>
        <begin position="1017"/>
        <end position="1036"/>
    </location>
</feature>
<dbReference type="PROSITE" id="PS50893">
    <property type="entry name" value="ABC_TRANSPORTER_2"/>
    <property type="match status" value="2"/>
</dbReference>
<dbReference type="Pfam" id="PF23321">
    <property type="entry name" value="R1_ABCA1"/>
    <property type="match status" value="1"/>
</dbReference>
<feature type="transmembrane region" description="Helical" evidence="7">
    <location>
        <begin position="938"/>
        <end position="958"/>
    </location>
</feature>
<feature type="transmembrane region" description="Helical" evidence="7">
    <location>
        <begin position="979"/>
        <end position="1005"/>
    </location>
</feature>
<dbReference type="SMART" id="SM00382">
    <property type="entry name" value="AAA"/>
    <property type="match status" value="2"/>
</dbReference>
<dbReference type="PANTHER" id="PTHR19229">
    <property type="entry name" value="ATP-BINDING CASSETTE TRANSPORTER SUBFAMILY A ABCA"/>
    <property type="match status" value="1"/>
</dbReference>
<dbReference type="GO" id="GO:0005319">
    <property type="term" value="F:lipid transporter activity"/>
    <property type="evidence" value="ECO:0007669"/>
    <property type="project" value="TreeGrafter"/>
</dbReference>
<evidence type="ECO:0000256" key="4">
    <source>
        <dbReference type="ARBA" id="ARBA00022840"/>
    </source>
</evidence>
<protein>
    <submittedName>
        <fullName evidence="9">ABCA3</fullName>
    </submittedName>
</protein>
<proteinExistence type="predicted"/>
<dbReference type="InterPro" id="IPR026082">
    <property type="entry name" value="ABCA"/>
</dbReference>
<dbReference type="PANTHER" id="PTHR19229:SF250">
    <property type="entry name" value="ABC TRANSPORTER DOMAIN-CONTAINING PROTEIN-RELATED"/>
    <property type="match status" value="1"/>
</dbReference>
<dbReference type="InterPro" id="IPR003593">
    <property type="entry name" value="AAA+_ATPase"/>
</dbReference>
<evidence type="ECO:0000256" key="6">
    <source>
        <dbReference type="ARBA" id="ARBA00023136"/>
    </source>
</evidence>
<feature type="domain" description="ABC transporter" evidence="8">
    <location>
        <begin position="407"/>
        <end position="630"/>
    </location>
</feature>
<feature type="transmembrane region" description="Helical" evidence="7">
    <location>
        <begin position="241"/>
        <end position="260"/>
    </location>
</feature>
<dbReference type="InterPro" id="IPR027417">
    <property type="entry name" value="P-loop_NTPase"/>
</dbReference>
<dbReference type="FunFam" id="3.40.50.300:FF:000327">
    <property type="entry name" value="ATP-binding cassette sub-family A member 3"/>
    <property type="match status" value="1"/>
</dbReference>
<dbReference type="InterPro" id="IPR017871">
    <property type="entry name" value="ABC_transporter-like_CS"/>
</dbReference>
<evidence type="ECO:0000313" key="10">
    <source>
        <dbReference type="Proteomes" id="UP000593567"/>
    </source>
</evidence>
<name>A0A7J7IZ21_BUGNE</name>
<feature type="transmembrane region" description="Helical" evidence="7">
    <location>
        <begin position="23"/>
        <end position="46"/>
    </location>
</feature>
<dbReference type="InterPro" id="IPR056264">
    <property type="entry name" value="R2_ABCA1-4-like"/>
</dbReference>
<evidence type="ECO:0000256" key="1">
    <source>
        <dbReference type="ARBA" id="ARBA00004141"/>
    </source>
</evidence>
<dbReference type="InterPro" id="IPR013525">
    <property type="entry name" value="ABC2_TM"/>
</dbReference>
<dbReference type="CDD" id="cd03263">
    <property type="entry name" value="ABC_subfamily_A"/>
    <property type="match status" value="2"/>
</dbReference>
<feature type="transmembrane region" description="Helical" evidence="7">
    <location>
        <begin position="761"/>
        <end position="781"/>
    </location>
</feature>
<dbReference type="EMBL" id="VXIV02003251">
    <property type="protein sequence ID" value="KAF6019163.1"/>
    <property type="molecule type" value="Genomic_DNA"/>
</dbReference>
<dbReference type="GO" id="GO:0005524">
    <property type="term" value="F:ATP binding"/>
    <property type="evidence" value="ECO:0007669"/>
    <property type="project" value="UniProtKB-KW"/>
</dbReference>
<dbReference type="OrthoDB" id="77006at2759"/>
<keyword evidence="2 7" id="KW-0812">Transmembrane</keyword>
<comment type="subcellular location">
    <subcellularLocation>
        <location evidence="1">Membrane</location>
        <topology evidence="1">Multi-pass membrane protein</topology>
    </subcellularLocation>
</comment>
<dbReference type="GO" id="GO:0016887">
    <property type="term" value="F:ATP hydrolysis activity"/>
    <property type="evidence" value="ECO:0007669"/>
    <property type="project" value="InterPro"/>
</dbReference>
<sequence>MAILTQFYLLQYKSWKLQFRKKLVTAVEILVPILLSLVMMAIRVAVKEETVDTATHYPPYPVDEWPFELLFFLDPSLNRNYGLGYTPKTPVTKRIMEEMIKNLNVNDFKLSVNLYGADTEEKMVEHLIFHNETLDNEKIYLAGIVFDNPDDYASDIPFNISYTIRSTGYASVEWTNRKVFPDEVNNFPAYASYSVYHTEGFLLFQHALHKSILTILNPDWLNTNVSVNLEQIPSPPYTTDTFITVIKVNLPFIIIICFIFPCSANTKGTNVAAAAGGIIYFLSYVPFFFIVTPYENMSAGAKTACCLDFNLAMSIGMIIIGDAEKTDAGVQWGTLNKPPTVDDNFAFGQVLYMLFVDWLLHSLLLWYIDAVFPGDYGVAQPPYFFVLPSYWCGTKPETVMIGTGSKVDVEDVAVEKVQEFEPDPVNLTAGIQIKNLKKEFKMNEVSLNMYEGQITALLGHNGAGKTTTMFMLTGFFPPTSGTAIINGYDIRKDLASVRSSLGLCPQHDILFDNLTVEEHLYFFAKLKHCPASDIETQIDYYVNSLGLGEKRKEFAHTLSGGQKRKLSVGIALIGDSKRAGRTILLTTHFMDEADHLGDRIAILADGVVQCCGSSIFLKKRYGAGYHMVMTKDRNCDVRKVTELLQRHVPESKLEADIGAELSYILPEHYVSAFPQMFAEIEKEKESLGILGYGASVTTMEEVFMKVGEGSKNSEEEEADEVEVIESETKDIVTKSTGLALQLQQFKALLFKRMIYSWRNKVLTLSQVLLPVFFAAITIVVLKIEYPKQTILKRALDINMFDYTETFYNLRTAPKGLSTAFVNQFDKLQPDHKVVKVDDVEKALLDKAKRNLKEFNYNTILAAEFNQLNETIRVLHNIAGYHVAPVALLYADQALLHYFVNDSYSFSAANNPLPQTENAKSAIEAEKAMSSKFADSYTISFNLMFGLAFLSTSFVVFLVTERAQKVKHSQMVSGVKWYNFWLSTFTWDFINFMIPCLIVVIMFAIADIKNYTDIKDGNAQPVYIIGLLILHAAAILPTMYTLQFAFSGAATGYVVIVFYNQLTGTFPSLIVDILGVIENTKDISKHLDWIFLVLFPNYNLSKGLAKLYNNYDFLDLCFNIKPKDVYGKEPGKDSLLEICDLLGDDQEDACCKDACGDNCIDYQENYFAWEDAGVGKNALFLVIQCLFCWLIIVLVETEILVKLIYKVRPKVVVSSEQSNLTLDKDVADEKKKILSETPEQAAQNNQVLISGLTKYFGDHKAVEDIYISIPKGECFGLLGVNGAGKTTTFRMLTGDESISGGTAYMNGKNIRTDIHSVQNTIGYCPQFDALIDQMTGEEMLYMYGRLRGIPEKSIGPIANELINSLLLTKHSKKLTKEYSGGNKRKLSTAIALIGDSPIIFLDEPTTGMDPVARRMLWKTLNRNRESGKTLILTSHSMEECEALCTRMAIMVNGKYRCLGSTQHLKSKFGAGYTLIARVSYPADGSLPDIQPIQDFVAQNFPDSTLKDFHQNSVQYDIPREKISWAVIFEKMESNKVSLNIEDYSVSQTTLEQVFLNFARTQVPPDENKPGCGRIMRRACCTLCMPEYVVESGHVTPVKRKRVKIKKRIKKKKVK</sequence>
<dbReference type="Pfam" id="PF00005">
    <property type="entry name" value="ABC_tran"/>
    <property type="match status" value="2"/>
</dbReference>
<keyword evidence="10" id="KW-1185">Reference proteome</keyword>
<organism evidence="9 10">
    <name type="scientific">Bugula neritina</name>
    <name type="common">Brown bryozoan</name>
    <name type="synonym">Sertularia neritina</name>
    <dbReference type="NCBI Taxonomy" id="10212"/>
    <lineage>
        <taxon>Eukaryota</taxon>
        <taxon>Metazoa</taxon>
        <taxon>Spiralia</taxon>
        <taxon>Lophotrochozoa</taxon>
        <taxon>Bryozoa</taxon>
        <taxon>Gymnolaemata</taxon>
        <taxon>Cheilostomatida</taxon>
        <taxon>Flustrina</taxon>
        <taxon>Buguloidea</taxon>
        <taxon>Bugulidae</taxon>
        <taxon>Bugula</taxon>
    </lineage>
</organism>
<evidence type="ECO:0000256" key="7">
    <source>
        <dbReference type="SAM" id="Phobius"/>
    </source>
</evidence>
<dbReference type="GO" id="GO:0016020">
    <property type="term" value="C:membrane"/>
    <property type="evidence" value="ECO:0007669"/>
    <property type="project" value="UniProtKB-SubCell"/>
</dbReference>
<evidence type="ECO:0000259" key="8">
    <source>
        <dbReference type="PROSITE" id="PS50893"/>
    </source>
</evidence>
<feature type="transmembrane region" description="Helical" evidence="7">
    <location>
        <begin position="1177"/>
        <end position="1200"/>
    </location>
</feature>
<evidence type="ECO:0000256" key="2">
    <source>
        <dbReference type="ARBA" id="ARBA00022692"/>
    </source>
</evidence>
<reference evidence="9" key="1">
    <citation type="submission" date="2020-06" db="EMBL/GenBank/DDBJ databases">
        <title>Draft genome of Bugula neritina, a colonial animal packing powerful symbionts and potential medicines.</title>
        <authorList>
            <person name="Rayko M."/>
        </authorList>
    </citation>
    <scope>NUCLEOTIDE SEQUENCE [LARGE SCALE GENOMIC DNA]</scope>
    <source>
        <strain evidence="9">Kwan_BN1</strain>
    </source>
</reference>
<comment type="caution">
    <text evidence="9">The sequence shown here is derived from an EMBL/GenBank/DDBJ whole genome shotgun (WGS) entry which is preliminary data.</text>
</comment>
<feature type="domain" description="ABC transporter" evidence="8">
    <location>
        <begin position="1246"/>
        <end position="1476"/>
    </location>
</feature>
<evidence type="ECO:0000256" key="5">
    <source>
        <dbReference type="ARBA" id="ARBA00022989"/>
    </source>
</evidence>
<gene>
    <name evidence="9" type="ORF">EB796_022531</name>
</gene>
<accession>A0A7J7IZ21</accession>
<dbReference type="Proteomes" id="UP000593567">
    <property type="component" value="Unassembled WGS sequence"/>
</dbReference>
<dbReference type="Pfam" id="PF12698">
    <property type="entry name" value="ABC2_membrane_3"/>
    <property type="match status" value="1"/>
</dbReference>
<keyword evidence="6 7" id="KW-0472">Membrane</keyword>
<dbReference type="GO" id="GO:0140359">
    <property type="term" value="F:ABC-type transporter activity"/>
    <property type="evidence" value="ECO:0007669"/>
    <property type="project" value="InterPro"/>
</dbReference>
<keyword evidence="3" id="KW-0547">Nucleotide-binding</keyword>
<evidence type="ECO:0000256" key="3">
    <source>
        <dbReference type="ARBA" id="ARBA00022741"/>
    </source>
</evidence>
<dbReference type="PROSITE" id="PS00211">
    <property type="entry name" value="ABC_TRANSPORTER_1"/>
    <property type="match status" value="1"/>
</dbReference>
<dbReference type="Gene3D" id="3.40.50.300">
    <property type="entry name" value="P-loop containing nucleotide triphosphate hydrolases"/>
    <property type="match status" value="2"/>
</dbReference>
<keyword evidence="5 7" id="KW-1133">Transmembrane helix</keyword>